<dbReference type="EMBL" id="JBHTBZ010000020">
    <property type="protein sequence ID" value="MFC7460778.1"/>
    <property type="molecule type" value="Genomic_DNA"/>
</dbReference>
<proteinExistence type="predicted"/>
<comment type="caution">
    <text evidence="1">The sequence shown here is derived from an EMBL/GenBank/DDBJ whole genome shotgun (WGS) entry which is preliminary data.</text>
</comment>
<keyword evidence="2" id="KW-1185">Reference proteome</keyword>
<evidence type="ECO:0000313" key="1">
    <source>
        <dbReference type="EMBL" id="MFC7460778.1"/>
    </source>
</evidence>
<protein>
    <recommendedName>
        <fullName evidence="3">HTH cro/C1-type domain-containing protein</fullName>
    </recommendedName>
</protein>
<evidence type="ECO:0008006" key="3">
    <source>
        <dbReference type="Google" id="ProtNLM"/>
    </source>
</evidence>
<dbReference type="Proteomes" id="UP001596457">
    <property type="component" value="Unassembled WGS sequence"/>
</dbReference>
<organism evidence="1 2">
    <name type="scientific">Hydrogenophaga defluvii</name>
    <dbReference type="NCBI Taxonomy" id="249410"/>
    <lineage>
        <taxon>Bacteria</taxon>
        <taxon>Pseudomonadati</taxon>
        <taxon>Pseudomonadota</taxon>
        <taxon>Betaproteobacteria</taxon>
        <taxon>Burkholderiales</taxon>
        <taxon>Comamonadaceae</taxon>
        <taxon>Hydrogenophaga</taxon>
    </lineage>
</organism>
<reference evidence="2" key="1">
    <citation type="journal article" date="2019" name="Int. J. Syst. Evol. Microbiol.">
        <title>The Global Catalogue of Microorganisms (GCM) 10K type strain sequencing project: providing services to taxonomists for standard genome sequencing and annotation.</title>
        <authorList>
            <consortium name="The Broad Institute Genomics Platform"/>
            <consortium name="The Broad Institute Genome Sequencing Center for Infectious Disease"/>
            <person name="Wu L."/>
            <person name="Ma J."/>
        </authorList>
    </citation>
    <scope>NUCLEOTIDE SEQUENCE [LARGE SCALE GENOMIC DNA]</scope>
    <source>
        <strain evidence="2">CCUG 53903</strain>
    </source>
</reference>
<name>A0ABW2SBD8_9BURK</name>
<evidence type="ECO:0000313" key="2">
    <source>
        <dbReference type="Proteomes" id="UP001596457"/>
    </source>
</evidence>
<accession>A0ABW2SBD8</accession>
<gene>
    <name evidence="1" type="ORF">ACFQU0_10090</name>
</gene>
<sequence>MDKFKTHYLGLPVNERESLALQAGTTRGTLNQIIYGGKRIELGLADCLVALCPGLALEDLPLTERAVHQRTVRERKDAPPMKAEA</sequence>